<feature type="transmembrane region" description="Helical" evidence="7">
    <location>
        <begin position="447"/>
        <end position="473"/>
    </location>
</feature>
<feature type="transmembrane region" description="Helical" evidence="7">
    <location>
        <begin position="350"/>
        <end position="371"/>
    </location>
</feature>
<evidence type="ECO:0000256" key="2">
    <source>
        <dbReference type="ARBA" id="ARBA00022448"/>
    </source>
</evidence>
<reference evidence="9" key="1">
    <citation type="journal article" date="2023" name="bioRxiv">
        <title>Complete genome of the Medicago anthracnose fungus, Colletotrichum destructivum, reveals a mini-chromosome-like region within a core chromosome.</title>
        <authorList>
            <person name="Lapalu N."/>
            <person name="Simon A."/>
            <person name="Lu A."/>
            <person name="Plaumann P.-L."/>
            <person name="Amselem J."/>
            <person name="Pigne S."/>
            <person name="Auger A."/>
            <person name="Koch C."/>
            <person name="Dallery J.-F."/>
            <person name="O'Connell R.J."/>
        </authorList>
    </citation>
    <scope>NUCLEOTIDE SEQUENCE [LARGE SCALE GENOMIC DNA]</scope>
    <source>
        <strain evidence="9">CBS 520.97</strain>
    </source>
</reference>
<dbReference type="GeneID" id="87951092"/>
<dbReference type="RefSeq" id="XP_062786799.1">
    <property type="nucleotide sequence ID" value="XM_062930748.1"/>
</dbReference>
<dbReference type="Pfam" id="PF06609">
    <property type="entry name" value="TRI12"/>
    <property type="match status" value="1"/>
</dbReference>
<dbReference type="Gene3D" id="1.20.1250.20">
    <property type="entry name" value="MFS general substrate transporter like domains"/>
    <property type="match status" value="1"/>
</dbReference>
<dbReference type="SUPFAM" id="SSF103473">
    <property type="entry name" value="MFS general substrate transporter"/>
    <property type="match status" value="1"/>
</dbReference>
<keyword evidence="3 7" id="KW-0812">Transmembrane</keyword>
<evidence type="ECO:0000256" key="3">
    <source>
        <dbReference type="ARBA" id="ARBA00022692"/>
    </source>
</evidence>
<gene>
    <name evidence="8" type="ORF">CDEST_14592</name>
</gene>
<evidence type="ECO:0000256" key="6">
    <source>
        <dbReference type="SAM" id="MobiDB-lite"/>
    </source>
</evidence>
<feature type="region of interest" description="Disordered" evidence="6">
    <location>
        <begin position="1"/>
        <end position="34"/>
    </location>
</feature>
<feature type="transmembrane region" description="Helical" evidence="7">
    <location>
        <begin position="123"/>
        <end position="140"/>
    </location>
</feature>
<feature type="transmembrane region" description="Helical" evidence="7">
    <location>
        <begin position="421"/>
        <end position="441"/>
    </location>
</feature>
<feature type="transmembrane region" description="Helical" evidence="7">
    <location>
        <begin position="391"/>
        <end position="414"/>
    </location>
</feature>
<dbReference type="PROSITE" id="PS00216">
    <property type="entry name" value="SUGAR_TRANSPORT_1"/>
    <property type="match status" value="1"/>
</dbReference>
<evidence type="ECO:0000256" key="1">
    <source>
        <dbReference type="ARBA" id="ARBA00004141"/>
    </source>
</evidence>
<feature type="transmembrane region" description="Helical" evidence="7">
    <location>
        <begin position="173"/>
        <end position="192"/>
    </location>
</feature>
<feature type="transmembrane region" description="Helical" evidence="7">
    <location>
        <begin position="236"/>
        <end position="258"/>
    </location>
</feature>
<name>A0AAX4J1Y6_9PEZI</name>
<evidence type="ECO:0000313" key="8">
    <source>
        <dbReference type="EMBL" id="WQF89578.1"/>
    </source>
</evidence>
<dbReference type="GO" id="GO:0005886">
    <property type="term" value="C:plasma membrane"/>
    <property type="evidence" value="ECO:0007669"/>
    <property type="project" value="TreeGrafter"/>
</dbReference>
<sequence>MAAASFSADPVDVARNQSEGGAREHNRQDANTDVSNLPGNVESLIHLDGTARQIEPQIRGHPEHWSNRTFVFIMVFCCLLGMGGFCKQPVGVSVCTLVISFTLSSNHVNTELRLPENDHQLSTMWLLGSSIGFLLVGRLSDLYGRRWFIFCASFLGAIGSILGWFGSSIGVHFAANICNGIAAAAQISFAFVVGELVPAEVRALYFPATLLAPCVAAFVLPAVTPTASLDNTTAWRRNYCLGTICAFFSAWVYLWCYFPPSYRQLNVAGGSMLQMVKSVDIIGIFFFIFGCVLTLFGLSCIGPAYQWGRYEVVGMLLGGGTSFLVFIIHEVFFCKTSALLPPKLFRNRHYVALVNNAAFASMTYSVVYVFWPTIVGKVFDENPDAISNAIAWQEAILGGSLWYGMALAGTFLSLFHLAKSICLISASVAMIVLGCLGGMQLDELIQITVLIALLCVAIGFIENVAITGVTYVWDAQDIGLAFGVLGCLCSLGCAFAQVGFASILD</sequence>
<feature type="transmembrane region" description="Helical" evidence="7">
    <location>
        <begin position="279"/>
        <end position="306"/>
    </location>
</feature>
<evidence type="ECO:0000256" key="4">
    <source>
        <dbReference type="ARBA" id="ARBA00022989"/>
    </source>
</evidence>
<proteinExistence type="predicted"/>
<feature type="transmembrane region" description="Helical" evidence="7">
    <location>
        <begin position="204"/>
        <end position="224"/>
    </location>
</feature>
<feature type="transmembrane region" description="Helical" evidence="7">
    <location>
        <begin position="70"/>
        <end position="103"/>
    </location>
</feature>
<dbReference type="AlphaFoldDB" id="A0AAX4J1Y6"/>
<dbReference type="EMBL" id="CP137314">
    <property type="protein sequence ID" value="WQF89578.1"/>
    <property type="molecule type" value="Genomic_DNA"/>
</dbReference>
<dbReference type="GO" id="GO:0022857">
    <property type="term" value="F:transmembrane transporter activity"/>
    <property type="evidence" value="ECO:0007669"/>
    <property type="project" value="InterPro"/>
</dbReference>
<feature type="transmembrane region" description="Helical" evidence="7">
    <location>
        <begin position="480"/>
        <end position="504"/>
    </location>
</feature>
<evidence type="ECO:0000313" key="9">
    <source>
        <dbReference type="Proteomes" id="UP001322277"/>
    </source>
</evidence>
<keyword evidence="4 7" id="KW-1133">Transmembrane helix</keyword>
<organism evidence="8 9">
    <name type="scientific">Colletotrichum destructivum</name>
    <dbReference type="NCBI Taxonomy" id="34406"/>
    <lineage>
        <taxon>Eukaryota</taxon>
        <taxon>Fungi</taxon>
        <taxon>Dikarya</taxon>
        <taxon>Ascomycota</taxon>
        <taxon>Pezizomycotina</taxon>
        <taxon>Sordariomycetes</taxon>
        <taxon>Hypocreomycetidae</taxon>
        <taxon>Glomerellales</taxon>
        <taxon>Glomerellaceae</taxon>
        <taxon>Colletotrichum</taxon>
        <taxon>Colletotrichum destructivum species complex</taxon>
    </lineage>
</organism>
<keyword evidence="8" id="KW-0762">Sugar transport</keyword>
<dbReference type="Proteomes" id="UP001322277">
    <property type="component" value="Chromosome 10"/>
</dbReference>
<keyword evidence="9" id="KW-1185">Reference proteome</keyword>
<dbReference type="InterPro" id="IPR036259">
    <property type="entry name" value="MFS_trans_sf"/>
</dbReference>
<accession>A0AAX4J1Y6</accession>
<dbReference type="KEGG" id="cdet:87951092"/>
<protein>
    <submittedName>
        <fullName evidence="8">Sugar transporter, major facilitator transporter Str1/Tri12, MFS transporter superfamily</fullName>
    </submittedName>
</protein>
<keyword evidence="2" id="KW-0813">Transport</keyword>
<feature type="compositionally biased region" description="Basic and acidic residues" evidence="6">
    <location>
        <begin position="21"/>
        <end position="30"/>
    </location>
</feature>
<comment type="subcellular location">
    <subcellularLocation>
        <location evidence="1">Membrane</location>
        <topology evidence="1">Multi-pass membrane protein</topology>
    </subcellularLocation>
</comment>
<dbReference type="InterPro" id="IPR010573">
    <property type="entry name" value="MFS_Str1/Tri12-like"/>
</dbReference>
<dbReference type="InterPro" id="IPR005829">
    <property type="entry name" value="Sugar_transporter_CS"/>
</dbReference>
<feature type="transmembrane region" description="Helical" evidence="7">
    <location>
        <begin position="147"/>
        <end position="167"/>
    </location>
</feature>
<evidence type="ECO:0000256" key="7">
    <source>
        <dbReference type="SAM" id="Phobius"/>
    </source>
</evidence>
<feature type="transmembrane region" description="Helical" evidence="7">
    <location>
        <begin position="312"/>
        <end position="329"/>
    </location>
</feature>
<keyword evidence="5 7" id="KW-0472">Membrane</keyword>
<dbReference type="PANTHER" id="PTHR23501">
    <property type="entry name" value="MAJOR FACILITATOR SUPERFAMILY"/>
    <property type="match status" value="1"/>
</dbReference>
<dbReference type="PANTHER" id="PTHR23501:SF109">
    <property type="entry name" value="MAJOR FACILITATOR SUPERFAMILY (MFS) PROFILE DOMAIN-CONTAINING PROTEIN-RELATED"/>
    <property type="match status" value="1"/>
</dbReference>
<evidence type="ECO:0000256" key="5">
    <source>
        <dbReference type="ARBA" id="ARBA00023136"/>
    </source>
</evidence>